<dbReference type="Gene3D" id="3.20.120.10">
    <property type="entry name" value="Hydrophobin"/>
    <property type="match status" value="1"/>
</dbReference>
<dbReference type="PANTHER" id="PTHR42341:SF1">
    <property type="entry name" value="HYDROPHOBIN"/>
    <property type="match status" value="1"/>
</dbReference>
<dbReference type="Pfam" id="PF06766">
    <property type="entry name" value="Hydrophobin_2"/>
    <property type="match status" value="1"/>
</dbReference>
<name>A0A0M8N7E4_ESCWE</name>
<evidence type="ECO:0000313" key="5">
    <source>
        <dbReference type="EMBL" id="KOS21491.1"/>
    </source>
</evidence>
<dbReference type="Proteomes" id="UP000053831">
    <property type="component" value="Unassembled WGS sequence"/>
</dbReference>
<evidence type="ECO:0000256" key="2">
    <source>
        <dbReference type="ARBA" id="ARBA00009576"/>
    </source>
</evidence>
<keyword evidence="3" id="KW-1015">Disulfide bond</keyword>
<keyword evidence="6" id="KW-1185">Reference proteome</keyword>
<sequence>MQFFTIAALAAVAIASPLESRQTGPQALCPAGFQSNPQCCDVDIGGVLDINCNSPSPLPANPVQFQQFCSAIGKKATCCFLPAIGQAAFCVPAIGTPN</sequence>
<dbReference type="SUPFAM" id="SSF101751">
    <property type="entry name" value="Hydrophobin II, HfbII"/>
    <property type="match status" value="1"/>
</dbReference>
<feature type="chain" id="PRO_5012813874" evidence="4">
    <location>
        <begin position="16"/>
        <end position="98"/>
    </location>
</feature>
<evidence type="ECO:0000256" key="1">
    <source>
        <dbReference type="ARBA" id="ARBA00004196"/>
    </source>
</evidence>
<reference evidence="5 6" key="1">
    <citation type="submission" date="2015-07" db="EMBL/GenBank/DDBJ databases">
        <title>The genome of the fungus Escovopsis weberi, a specialized disease agent of ant agriculture.</title>
        <authorList>
            <person name="de Man T.J."/>
            <person name="Stajich J.E."/>
            <person name="Kubicek C.P."/>
            <person name="Chenthamara K."/>
            <person name="Atanasova L."/>
            <person name="Druzhinina I.S."/>
            <person name="Birnbaum S."/>
            <person name="Barribeau S.M."/>
            <person name="Teiling C."/>
            <person name="Suen G."/>
            <person name="Currie C."/>
            <person name="Gerardo N.M."/>
        </authorList>
    </citation>
    <scope>NUCLEOTIDE SEQUENCE [LARGE SCALE GENOMIC DNA]</scope>
</reference>
<dbReference type="AlphaFoldDB" id="A0A0M8N7E4"/>
<protein>
    <submittedName>
        <fullName evidence="5">Trihydrophobin</fullName>
    </submittedName>
</protein>
<dbReference type="OrthoDB" id="4500971at2759"/>
<dbReference type="CDD" id="cd23508">
    <property type="entry name" value="hydrophobin_II"/>
    <property type="match status" value="1"/>
</dbReference>
<comment type="similarity">
    <text evidence="2">Belongs to the cerato-ulmin hydrophobin family.</text>
</comment>
<evidence type="ECO:0000256" key="4">
    <source>
        <dbReference type="SAM" id="SignalP"/>
    </source>
</evidence>
<organism evidence="5 6">
    <name type="scientific">Escovopsis weberi</name>
    <dbReference type="NCBI Taxonomy" id="150374"/>
    <lineage>
        <taxon>Eukaryota</taxon>
        <taxon>Fungi</taxon>
        <taxon>Dikarya</taxon>
        <taxon>Ascomycota</taxon>
        <taxon>Pezizomycotina</taxon>
        <taxon>Sordariomycetes</taxon>
        <taxon>Hypocreomycetidae</taxon>
        <taxon>Hypocreales</taxon>
        <taxon>Hypocreaceae</taxon>
        <taxon>Escovopsis</taxon>
    </lineage>
</organism>
<dbReference type="PANTHER" id="PTHR42341">
    <property type="entry name" value="HYDROPHOBIN"/>
    <property type="match status" value="1"/>
</dbReference>
<dbReference type="EMBL" id="LGSR01000008">
    <property type="protein sequence ID" value="KOS21491.1"/>
    <property type="molecule type" value="Genomic_DNA"/>
</dbReference>
<evidence type="ECO:0000256" key="3">
    <source>
        <dbReference type="ARBA" id="ARBA00023157"/>
    </source>
</evidence>
<proteinExistence type="inferred from homology"/>
<evidence type="ECO:0000313" key="6">
    <source>
        <dbReference type="Proteomes" id="UP000053831"/>
    </source>
</evidence>
<feature type="signal peptide" evidence="4">
    <location>
        <begin position="1"/>
        <end position="15"/>
    </location>
</feature>
<dbReference type="InterPro" id="IPR010636">
    <property type="entry name" value="Class_II_hydrophobin"/>
</dbReference>
<dbReference type="GO" id="GO:0005576">
    <property type="term" value="C:extracellular region"/>
    <property type="evidence" value="ECO:0007669"/>
    <property type="project" value="InterPro"/>
</dbReference>
<dbReference type="InterPro" id="IPR036686">
    <property type="entry name" value="Class_II_Hydrophobin_sf"/>
</dbReference>
<comment type="subcellular location">
    <subcellularLocation>
        <location evidence="1">Cell envelope</location>
    </subcellularLocation>
</comment>
<dbReference type="STRING" id="150374.A0A0M8N7E4"/>
<accession>A0A0M8N7E4</accession>
<keyword evidence="4" id="KW-0732">Signal</keyword>
<gene>
    <name evidence="5" type="ORF">ESCO_005108</name>
</gene>
<comment type="caution">
    <text evidence="5">The sequence shown here is derived from an EMBL/GenBank/DDBJ whole genome shotgun (WGS) entry which is preliminary data.</text>
</comment>